<evidence type="ECO:0000313" key="3">
    <source>
        <dbReference type="EMBL" id="ATF63199.1"/>
    </source>
</evidence>
<name>A0A291DFY9_9MICC</name>
<dbReference type="PANTHER" id="PTHR30595:SF6">
    <property type="entry name" value="SCHLAFEN ALBA-2 DOMAIN-CONTAINING PROTEIN"/>
    <property type="match status" value="1"/>
</dbReference>
<evidence type="ECO:0000313" key="4">
    <source>
        <dbReference type="Proteomes" id="UP000218628"/>
    </source>
</evidence>
<dbReference type="InterPro" id="IPR038475">
    <property type="entry name" value="RecG_C_sf"/>
</dbReference>
<sequence length="505" mass="55443">MNNVEWTPEWLTETIKLLRTHGSDTQFIEVKKAHGGYPGSLDATLSSFSNSSTGGIIICGLDENNDFAPVGVYDPADLEKTLGNKLRRGLKPPNTMESGTILYEGTKIFVAAIPPLPPYERPAYIGGKAYVRSGDGDHEMSRHETDLMVAQRTRTGFDEEPVEYTSMADLDEGLKTAYLRDVRAKSRRLAGSSDEEVLRRKGIIALGTDNLSLAGLYALGSYPQEFRPSLKVTGVVIDPNGKARNLDKFEADGPIPAMLEETLAWINRNLAHPVVELSNGHLINGQEVPDIALREILSNALVHRSLNPKADTEEVRVRIFPDRISVENPGGLYGITLQRLQEYGERSRVNDRLYDVCTHVTTPDDGYRVIEGEGSGIYTAQEAVRQAGLKPIQFIDGVIRFTAIISREPLVGARAADVGSPKQKSEAGPRQSSPTVPNSRQEAVLLALRSLRHPAGIDDIMGALPGPFAELRKPQVRYVLTKLLQEGVIVREGGRGNRNTTYRLA</sequence>
<dbReference type="Gene3D" id="3.30.565.60">
    <property type="match status" value="1"/>
</dbReference>
<feature type="region of interest" description="Disordered" evidence="1">
    <location>
        <begin position="416"/>
        <end position="439"/>
    </location>
</feature>
<evidence type="ECO:0000256" key="1">
    <source>
        <dbReference type="SAM" id="MobiDB-lite"/>
    </source>
</evidence>
<dbReference type="Proteomes" id="UP000218628">
    <property type="component" value="Chromosome"/>
</dbReference>
<dbReference type="Pfam" id="PF13749">
    <property type="entry name" value="HATPase_c_4"/>
    <property type="match status" value="1"/>
</dbReference>
<dbReference type="EMBL" id="CP023510">
    <property type="protein sequence ID" value="ATF63199.1"/>
    <property type="molecule type" value="Genomic_DNA"/>
</dbReference>
<dbReference type="InterPro" id="IPR038461">
    <property type="entry name" value="Schlafen_AlbA_2_dom_sf"/>
</dbReference>
<feature type="domain" description="Schlafen AlbA-2" evidence="2">
    <location>
        <begin position="25"/>
        <end position="140"/>
    </location>
</feature>
<dbReference type="RefSeq" id="WP_096740896.1">
    <property type="nucleotide sequence ID" value="NZ_CP023510.1"/>
</dbReference>
<protein>
    <submittedName>
        <fullName evidence="3">TrmB family transcriptional regulator</fullName>
    </submittedName>
</protein>
<dbReference type="InterPro" id="IPR007421">
    <property type="entry name" value="Schlafen_AlbA_2_dom"/>
</dbReference>
<proteinExistence type="predicted"/>
<reference evidence="4" key="1">
    <citation type="submission" date="2017-09" db="EMBL/GenBank/DDBJ databases">
        <title>FDA dAtabase for Regulatory Grade micrObial Sequences (FDA-ARGOS): Supporting development and validation of Infectious Disease Dx tests.</title>
        <authorList>
            <person name="Minogue T."/>
            <person name="Wolcott M."/>
            <person name="Wasieloski L."/>
            <person name="Aguilar W."/>
            <person name="Moore D."/>
            <person name="Tallon L."/>
            <person name="Sadzewicz L."/>
            <person name="Ott S."/>
            <person name="Zhao X."/>
            <person name="Nagaraj S."/>
            <person name="Vavikolanu K."/>
            <person name="Aluvathingal J."/>
            <person name="Nadendla S."/>
            <person name="Sichtig H."/>
        </authorList>
    </citation>
    <scope>NUCLEOTIDE SEQUENCE [LARGE SCALE GENOMIC DNA]</scope>
    <source>
        <strain evidence="4">FDAARGOS_369</strain>
    </source>
</reference>
<dbReference type="AlphaFoldDB" id="A0A291DFY9"/>
<dbReference type="PANTHER" id="PTHR30595">
    <property type="entry name" value="GLPR-RELATED TRANSCRIPTIONAL REPRESSOR"/>
    <property type="match status" value="1"/>
</dbReference>
<evidence type="ECO:0000259" key="2">
    <source>
        <dbReference type="Pfam" id="PF04326"/>
    </source>
</evidence>
<gene>
    <name evidence="3" type="ORF">CO690_05720</name>
</gene>
<feature type="compositionally biased region" description="Polar residues" evidence="1">
    <location>
        <begin position="430"/>
        <end position="439"/>
    </location>
</feature>
<accession>A0A291DFY9</accession>
<dbReference type="Pfam" id="PF04326">
    <property type="entry name" value="SLFN_AlbA_2"/>
    <property type="match status" value="1"/>
</dbReference>
<organism evidence="3 4">
    <name type="scientific">Rothia mucilaginosa</name>
    <dbReference type="NCBI Taxonomy" id="43675"/>
    <lineage>
        <taxon>Bacteria</taxon>
        <taxon>Bacillati</taxon>
        <taxon>Actinomycetota</taxon>
        <taxon>Actinomycetes</taxon>
        <taxon>Micrococcales</taxon>
        <taxon>Micrococcaceae</taxon>
        <taxon>Rothia</taxon>
    </lineage>
</organism>
<dbReference type="Gene3D" id="3.30.950.30">
    <property type="entry name" value="Schlafen, AAA domain"/>
    <property type="match status" value="1"/>
</dbReference>